<dbReference type="AlphaFoldDB" id="A0A1G9WGA1"/>
<evidence type="ECO:0008006" key="3">
    <source>
        <dbReference type="Google" id="ProtNLM"/>
    </source>
</evidence>
<accession>A0A1G9WGA1</accession>
<evidence type="ECO:0000313" key="2">
    <source>
        <dbReference type="Proteomes" id="UP000199451"/>
    </source>
</evidence>
<name>A0A1G9WGA1_9EURY</name>
<dbReference type="Proteomes" id="UP000199451">
    <property type="component" value="Unassembled WGS sequence"/>
</dbReference>
<dbReference type="InterPro" id="IPR045396">
    <property type="entry name" value="DUF6517"/>
</dbReference>
<protein>
    <recommendedName>
        <fullName evidence="3">Lipoprotein</fullName>
    </recommendedName>
</protein>
<proteinExistence type="predicted"/>
<gene>
    <name evidence="1" type="ORF">SAMN04487949_2749</name>
</gene>
<sequence>MTTRRSVLAGVPGLLALSSGCAGLGGSDALTFEASTARTEASVASEANYELDGVEDLTIEREFAGQTATAINRVATYEKSLSIPLVGSARLGVFAAIATPAIEIAGETFNPVGDYDNDQLVQLLQSNYEGISNAQEVSSQTVAVLGTDTSVTKFRATADFNGQDVDVNIHVTKVRSGADFVACFGVYPRRLDEQENVLSMMTAMQHPVESSS</sequence>
<dbReference type="PROSITE" id="PS51257">
    <property type="entry name" value="PROKAR_LIPOPROTEIN"/>
    <property type="match status" value="1"/>
</dbReference>
<dbReference type="Pfam" id="PF20127">
    <property type="entry name" value="DUF6517"/>
    <property type="match status" value="1"/>
</dbReference>
<dbReference type="STRING" id="660521.SAMN04487949_2749"/>
<dbReference type="OrthoDB" id="205286at2157"/>
<evidence type="ECO:0000313" key="1">
    <source>
        <dbReference type="EMBL" id="SDM83558.1"/>
    </source>
</evidence>
<dbReference type="RefSeq" id="WP_089698280.1">
    <property type="nucleotide sequence ID" value="NZ_FNHL01000003.1"/>
</dbReference>
<keyword evidence="2" id="KW-1185">Reference proteome</keyword>
<dbReference type="EMBL" id="FNHL01000003">
    <property type="protein sequence ID" value="SDM83558.1"/>
    <property type="molecule type" value="Genomic_DNA"/>
</dbReference>
<reference evidence="2" key="1">
    <citation type="submission" date="2016-10" db="EMBL/GenBank/DDBJ databases">
        <authorList>
            <person name="Varghese N."/>
            <person name="Submissions S."/>
        </authorList>
    </citation>
    <scope>NUCLEOTIDE SEQUENCE [LARGE SCALE GENOMIC DNA]</scope>
    <source>
        <strain evidence="2">CGMCC 1.10119</strain>
    </source>
</reference>
<organism evidence="1 2">
    <name type="scientific">Halogranum gelatinilyticum</name>
    <dbReference type="NCBI Taxonomy" id="660521"/>
    <lineage>
        <taxon>Archaea</taxon>
        <taxon>Methanobacteriati</taxon>
        <taxon>Methanobacteriota</taxon>
        <taxon>Stenosarchaea group</taxon>
        <taxon>Halobacteria</taxon>
        <taxon>Halobacteriales</taxon>
        <taxon>Haloferacaceae</taxon>
    </lineage>
</organism>